<comment type="similarity">
    <text evidence="2 7">Belongs to the tetraspanin (TM4SF) family.</text>
</comment>
<evidence type="ECO:0000256" key="1">
    <source>
        <dbReference type="ARBA" id="ARBA00004141"/>
    </source>
</evidence>
<dbReference type="SUPFAM" id="SSF48652">
    <property type="entry name" value="Tetraspanin"/>
    <property type="match status" value="1"/>
</dbReference>
<dbReference type="GO" id="GO:0016020">
    <property type="term" value="C:membrane"/>
    <property type="evidence" value="ECO:0007669"/>
    <property type="project" value="UniProtKB-SubCell"/>
</dbReference>
<feature type="transmembrane region" description="Helical" evidence="7">
    <location>
        <begin position="12"/>
        <end position="38"/>
    </location>
</feature>
<dbReference type="CDD" id="cd03127">
    <property type="entry name" value="tetraspanin_LEL"/>
    <property type="match status" value="1"/>
</dbReference>
<keyword evidence="6" id="KW-1015">Disulfide bond</keyword>
<dbReference type="AlphaFoldDB" id="O96962"/>
<feature type="disulfide bond" evidence="6">
    <location>
        <begin position="150"/>
        <end position="169"/>
    </location>
</feature>
<evidence type="ECO:0000256" key="3">
    <source>
        <dbReference type="ARBA" id="ARBA00022692"/>
    </source>
</evidence>
<keyword evidence="5 7" id="KW-0472">Membrane</keyword>
<proteinExistence type="evidence at transcript level"/>
<keyword evidence="8" id="KW-0675">Receptor</keyword>
<dbReference type="PRINTS" id="PR00259">
    <property type="entry name" value="TMFOUR"/>
</dbReference>
<evidence type="ECO:0000313" key="8">
    <source>
        <dbReference type="EMBL" id="CAA77026.1"/>
    </source>
</evidence>
<feature type="transmembrane region" description="Helical" evidence="7">
    <location>
        <begin position="89"/>
        <end position="111"/>
    </location>
</feature>
<evidence type="ECO:0000256" key="7">
    <source>
        <dbReference type="RuleBase" id="RU361218"/>
    </source>
</evidence>
<dbReference type="PIRSF" id="PIRSF002419">
    <property type="entry name" value="Tetraspanin"/>
    <property type="match status" value="1"/>
</dbReference>
<evidence type="ECO:0000256" key="4">
    <source>
        <dbReference type="ARBA" id="ARBA00022989"/>
    </source>
</evidence>
<keyword evidence="3 7" id="KW-0812">Transmembrane</keyword>
<reference evidence="8" key="1">
    <citation type="journal article" date="1999" name="Mol. Mar. Biol. Biotechnol.">
        <title>Initiation of an aquaculture of sponges for their sustainable production of bioactive metabolites in open systems.</title>
        <authorList>
            <person name="Mueller W.E.G."/>
            <person name="Schatton W."/>
            <person name="Wimmer W."/>
            <person name="Bohm M."/>
            <person name="Batel R."/>
            <person name="Filic Z."/>
        </authorList>
    </citation>
    <scope>NUCLEOTIDE SEQUENCE</scope>
</reference>
<dbReference type="Pfam" id="PF00335">
    <property type="entry name" value="Tetraspanin"/>
    <property type="match status" value="1"/>
</dbReference>
<evidence type="ECO:0000256" key="5">
    <source>
        <dbReference type="ARBA" id="ARBA00023136"/>
    </source>
</evidence>
<accession>O96962</accession>
<name>O96962_SUBDO</name>
<keyword evidence="4 7" id="KW-1133">Transmembrane helix</keyword>
<dbReference type="InterPro" id="IPR000301">
    <property type="entry name" value="Tetraspanin_animals"/>
</dbReference>
<gene>
    <name evidence="8" type="primary">CD63R</name>
</gene>
<evidence type="ECO:0000256" key="2">
    <source>
        <dbReference type="ARBA" id="ARBA00006840"/>
    </source>
</evidence>
<evidence type="ECO:0000256" key="6">
    <source>
        <dbReference type="PIRSR" id="PIRSR002419-1"/>
    </source>
</evidence>
<dbReference type="Gene3D" id="1.10.1450.10">
    <property type="entry name" value="Tetraspanin"/>
    <property type="match status" value="1"/>
</dbReference>
<protein>
    <recommendedName>
        <fullName evidence="7">Tetraspanin</fullName>
    </recommendedName>
</protein>
<organism evidence="8">
    <name type="scientific">Suberites domuncula</name>
    <name type="common">Sponge</name>
    <dbReference type="NCBI Taxonomy" id="55567"/>
    <lineage>
        <taxon>Eukaryota</taxon>
        <taxon>Metazoa</taxon>
        <taxon>Porifera</taxon>
        <taxon>Demospongiae</taxon>
        <taxon>Heteroscleromorpha</taxon>
        <taxon>Suberitida</taxon>
        <taxon>Suberitidae</taxon>
        <taxon>Suberites</taxon>
    </lineage>
</organism>
<feature type="transmembrane region" description="Helical" evidence="7">
    <location>
        <begin position="211"/>
        <end position="238"/>
    </location>
</feature>
<dbReference type="InterPro" id="IPR008952">
    <property type="entry name" value="Tetraspanin_EC2_sf"/>
</dbReference>
<dbReference type="EMBL" id="Y18100">
    <property type="protein sequence ID" value="CAA77026.1"/>
    <property type="molecule type" value="mRNA"/>
</dbReference>
<dbReference type="PANTHER" id="PTHR19282">
    <property type="entry name" value="TETRASPANIN"/>
    <property type="match status" value="1"/>
</dbReference>
<sequence length="248" mass="26702">MGGQVKLHPCGHCLRFTLIFWNIFVLLIGVAALAVGIWQVVENDNYSEVTGSDTAAAGAVSIVGGIIAIGVALLGIIGAIALSRILIGIYAVIIVIFIIIELASGIVGFVFRDRVESTVSDNAVAAIENYYNSTSDRRVIDAIQNDFDCCGWNNYTDYTDREEEIPTSCICDDNDGDGNKCIPISEMGVNSTVYTDGCRDSFVDFPREYQLVAGAIGITFAVIQIAVVLISIVLCLCIHRAKAEYTTV</sequence>
<feature type="transmembrane region" description="Helical" evidence="7">
    <location>
        <begin position="58"/>
        <end position="82"/>
    </location>
</feature>
<dbReference type="InterPro" id="IPR018499">
    <property type="entry name" value="Tetraspanin/Peripherin"/>
</dbReference>
<comment type="subcellular location">
    <subcellularLocation>
        <location evidence="1 7">Membrane</location>
        <topology evidence="1 7">Multi-pass membrane protein</topology>
    </subcellularLocation>
</comment>